<reference evidence="3" key="1">
    <citation type="submission" date="2016-10" db="EMBL/GenBank/DDBJ databases">
        <authorList>
            <person name="Varghese N."/>
            <person name="Submissions S."/>
        </authorList>
    </citation>
    <scope>NUCLEOTIDE SEQUENCE [LARGE SCALE GENOMIC DNA]</scope>
    <source>
        <strain evidence="3">DSM 44544</strain>
    </source>
</reference>
<dbReference type="OrthoDB" id="9850120at2"/>
<protein>
    <submittedName>
        <fullName evidence="2">Uncharacterized protein</fullName>
    </submittedName>
</protein>
<name>A0A1H4JHI2_9PSEU</name>
<dbReference type="RefSeq" id="WP_143060558.1">
    <property type="nucleotide sequence ID" value="NZ_FNSO01000003.1"/>
</dbReference>
<accession>A0A1H4JHI2</accession>
<feature type="region of interest" description="Disordered" evidence="1">
    <location>
        <begin position="1"/>
        <end position="24"/>
    </location>
</feature>
<proteinExistence type="predicted"/>
<gene>
    <name evidence="2" type="ORF">SAMN04489727_1897</name>
</gene>
<sequence>MSKHAATYAAQGQAKESQEPLSPEAVVRAYEESTSEHWRAFLKVMAHESLTAADGWVGWEKLCDGAGITRKVGSGVLGAAEKRLKGAVPFEKEKYSDSYRFRMPKQVAELIIKLAQEGPEESLGQAGNLS</sequence>
<dbReference type="EMBL" id="FNSO01000003">
    <property type="protein sequence ID" value="SEB45617.1"/>
    <property type="molecule type" value="Genomic_DNA"/>
</dbReference>
<dbReference type="Proteomes" id="UP000199622">
    <property type="component" value="Unassembled WGS sequence"/>
</dbReference>
<organism evidence="2 3">
    <name type="scientific">Amycolatopsis tolypomycina</name>
    <dbReference type="NCBI Taxonomy" id="208445"/>
    <lineage>
        <taxon>Bacteria</taxon>
        <taxon>Bacillati</taxon>
        <taxon>Actinomycetota</taxon>
        <taxon>Actinomycetes</taxon>
        <taxon>Pseudonocardiales</taxon>
        <taxon>Pseudonocardiaceae</taxon>
        <taxon>Amycolatopsis</taxon>
    </lineage>
</organism>
<evidence type="ECO:0000256" key="1">
    <source>
        <dbReference type="SAM" id="MobiDB-lite"/>
    </source>
</evidence>
<evidence type="ECO:0000313" key="2">
    <source>
        <dbReference type="EMBL" id="SEB45617.1"/>
    </source>
</evidence>
<dbReference type="AlphaFoldDB" id="A0A1H4JHI2"/>
<keyword evidence="3" id="KW-1185">Reference proteome</keyword>
<evidence type="ECO:0000313" key="3">
    <source>
        <dbReference type="Proteomes" id="UP000199622"/>
    </source>
</evidence>